<dbReference type="Pfam" id="PF23344">
    <property type="entry name" value="ZP-N"/>
    <property type="match status" value="1"/>
</dbReference>
<dbReference type="OrthoDB" id="10063988at2759"/>
<comment type="caution">
    <text evidence="2">The sequence shown here is derived from an EMBL/GenBank/DDBJ whole genome shotgun (WGS) entry which is preliminary data.</text>
</comment>
<accession>A0A7K4K7H8</accession>
<feature type="non-terminal residue" evidence="2">
    <location>
        <position position="59"/>
    </location>
</feature>
<dbReference type="AlphaFoldDB" id="A0A7K4K7H8"/>
<dbReference type="PROSITE" id="PS51034">
    <property type="entry name" value="ZP_2"/>
    <property type="match status" value="1"/>
</dbReference>
<dbReference type="Proteomes" id="UP000545332">
    <property type="component" value="Unassembled WGS sequence"/>
</dbReference>
<protein>
    <submittedName>
        <fullName evidence="2">DMBT1 protein</fullName>
    </submittedName>
</protein>
<reference evidence="2 3" key="1">
    <citation type="submission" date="2019-09" db="EMBL/GenBank/DDBJ databases">
        <title>Bird 10,000 Genomes (B10K) Project - Family phase.</title>
        <authorList>
            <person name="Zhang G."/>
        </authorList>
    </citation>
    <scope>NUCLEOTIDE SEQUENCE [LARGE SCALE GENOMIC DNA]</scope>
    <source>
        <strain evidence="2">B10K-MSB-42743</strain>
        <tissue evidence="2">Heart</tissue>
    </source>
</reference>
<keyword evidence="3" id="KW-1185">Reference proteome</keyword>
<proteinExistence type="predicted"/>
<dbReference type="InterPro" id="IPR001507">
    <property type="entry name" value="ZP_dom"/>
</dbReference>
<dbReference type="InterPro" id="IPR055356">
    <property type="entry name" value="ZP-N"/>
</dbReference>
<name>A0A7K4K7H8_9AVES</name>
<feature type="domain" description="ZP" evidence="1">
    <location>
        <begin position="3"/>
        <end position="59"/>
    </location>
</feature>
<dbReference type="Gene3D" id="2.60.40.3210">
    <property type="entry name" value="Zona pellucida, ZP-N domain"/>
    <property type="match status" value="1"/>
</dbReference>
<evidence type="ECO:0000259" key="1">
    <source>
        <dbReference type="PROSITE" id="PS51034"/>
    </source>
</evidence>
<gene>
    <name evidence="2" type="primary">Dmbt1_3</name>
    <name evidence="2" type="ORF">CRYSOU_R14321</name>
</gene>
<evidence type="ECO:0000313" key="3">
    <source>
        <dbReference type="Proteomes" id="UP000545332"/>
    </source>
</evidence>
<evidence type="ECO:0000313" key="2">
    <source>
        <dbReference type="EMBL" id="NWI11876.1"/>
    </source>
</evidence>
<dbReference type="EMBL" id="VWPX01006061">
    <property type="protein sequence ID" value="NWI11876.1"/>
    <property type="molecule type" value="Genomic_DNA"/>
</dbReference>
<feature type="non-terminal residue" evidence="2">
    <location>
        <position position="1"/>
    </location>
</feature>
<organism evidence="2 3">
    <name type="scientific">Crypturellus soui</name>
    <dbReference type="NCBI Taxonomy" id="458187"/>
    <lineage>
        <taxon>Eukaryota</taxon>
        <taxon>Metazoa</taxon>
        <taxon>Chordata</taxon>
        <taxon>Craniata</taxon>
        <taxon>Vertebrata</taxon>
        <taxon>Euteleostomi</taxon>
        <taxon>Archelosauria</taxon>
        <taxon>Archosauria</taxon>
        <taxon>Dinosauria</taxon>
        <taxon>Saurischia</taxon>
        <taxon>Theropoda</taxon>
        <taxon>Coelurosauria</taxon>
        <taxon>Aves</taxon>
        <taxon>Palaeognathae</taxon>
        <taxon>Tinamiformes</taxon>
        <taxon>Tinamidae</taxon>
        <taxon>Crypturellus</taxon>
    </lineage>
</organism>
<sequence length="59" mass="6531">ALLCLPDYMNAVVSRAFLQSEGYGASDLTLNDPYCQPNITPNYVIFNIPYNSCGTVRKV</sequence>